<sequence length="134" mass="14078">MDALHPRLLVNDFPAAFAFYDAVLPRIAGAVRAHGSAEGPYAHWDVEGEGVLSLFDQAGMAGLAETGGGTGRDRAMLVCRVDDVDAAHEVCLSHGGTLVAAPADRPDWGRGLRTAHLRDPDGNLLELQSYGTAA</sequence>
<proteinExistence type="predicted"/>
<dbReference type="Proteomes" id="UP000530928">
    <property type="component" value="Unassembled WGS sequence"/>
</dbReference>
<dbReference type="InterPro" id="IPR029068">
    <property type="entry name" value="Glyas_Bleomycin-R_OHBP_Dase"/>
</dbReference>
<feature type="domain" description="VOC" evidence="1">
    <location>
        <begin position="1"/>
        <end position="130"/>
    </location>
</feature>
<dbReference type="RefSeq" id="WP_181608579.1">
    <property type="nucleotide sequence ID" value="NZ_BAABAM010000001.1"/>
</dbReference>
<keyword evidence="2" id="KW-0456">Lyase</keyword>
<keyword evidence="3" id="KW-1185">Reference proteome</keyword>
<name>A0A7W0CF56_9ACTN</name>
<comment type="caution">
    <text evidence="2">The sequence shown here is derived from an EMBL/GenBank/DDBJ whole genome shotgun (WGS) entry which is preliminary data.</text>
</comment>
<dbReference type="SUPFAM" id="SSF54593">
    <property type="entry name" value="Glyoxalase/Bleomycin resistance protein/Dihydroxybiphenyl dioxygenase"/>
    <property type="match status" value="1"/>
</dbReference>
<organism evidence="2 3">
    <name type="scientific">Nonomuraea soli</name>
    <dbReference type="NCBI Taxonomy" id="1032476"/>
    <lineage>
        <taxon>Bacteria</taxon>
        <taxon>Bacillati</taxon>
        <taxon>Actinomycetota</taxon>
        <taxon>Actinomycetes</taxon>
        <taxon>Streptosporangiales</taxon>
        <taxon>Streptosporangiaceae</taxon>
        <taxon>Nonomuraea</taxon>
    </lineage>
</organism>
<dbReference type="AlphaFoldDB" id="A0A7W0CF56"/>
<evidence type="ECO:0000313" key="2">
    <source>
        <dbReference type="EMBL" id="MBA2889835.1"/>
    </source>
</evidence>
<protein>
    <submittedName>
        <fullName evidence="2">Putative enzyme related to lactoylglutathione lyase</fullName>
    </submittedName>
</protein>
<dbReference type="PROSITE" id="PS51819">
    <property type="entry name" value="VOC"/>
    <property type="match status" value="1"/>
</dbReference>
<evidence type="ECO:0000259" key="1">
    <source>
        <dbReference type="PROSITE" id="PS51819"/>
    </source>
</evidence>
<dbReference type="GO" id="GO:0016829">
    <property type="term" value="F:lyase activity"/>
    <property type="evidence" value="ECO:0007669"/>
    <property type="project" value="UniProtKB-KW"/>
</dbReference>
<accession>A0A7W0CF56</accession>
<reference evidence="2 3" key="1">
    <citation type="submission" date="2020-07" db="EMBL/GenBank/DDBJ databases">
        <title>Genomic Encyclopedia of Type Strains, Phase IV (KMG-IV): sequencing the most valuable type-strain genomes for metagenomic binning, comparative biology and taxonomic classification.</title>
        <authorList>
            <person name="Goeker M."/>
        </authorList>
    </citation>
    <scope>NUCLEOTIDE SEQUENCE [LARGE SCALE GENOMIC DNA]</scope>
    <source>
        <strain evidence="2 3">DSM 45533</strain>
    </source>
</reference>
<dbReference type="InterPro" id="IPR004360">
    <property type="entry name" value="Glyas_Fos-R_dOase_dom"/>
</dbReference>
<dbReference type="Gene3D" id="3.10.180.10">
    <property type="entry name" value="2,3-Dihydroxybiphenyl 1,2-Dioxygenase, domain 1"/>
    <property type="match status" value="1"/>
</dbReference>
<evidence type="ECO:0000313" key="3">
    <source>
        <dbReference type="Proteomes" id="UP000530928"/>
    </source>
</evidence>
<dbReference type="EMBL" id="JACDUR010000001">
    <property type="protein sequence ID" value="MBA2889835.1"/>
    <property type="molecule type" value="Genomic_DNA"/>
</dbReference>
<gene>
    <name evidence="2" type="ORF">HNR30_001170</name>
</gene>
<dbReference type="InterPro" id="IPR037523">
    <property type="entry name" value="VOC_core"/>
</dbReference>
<dbReference type="Pfam" id="PF00903">
    <property type="entry name" value="Glyoxalase"/>
    <property type="match status" value="1"/>
</dbReference>